<keyword evidence="6 11" id="KW-0732">Signal</keyword>
<evidence type="ECO:0000259" key="12">
    <source>
        <dbReference type="Pfam" id="PF13609"/>
    </source>
</evidence>
<dbReference type="CDD" id="cd00342">
    <property type="entry name" value="gram_neg_porins"/>
    <property type="match status" value="1"/>
</dbReference>
<dbReference type="Pfam" id="PF13609">
    <property type="entry name" value="Porin_4"/>
    <property type="match status" value="1"/>
</dbReference>
<evidence type="ECO:0000313" key="14">
    <source>
        <dbReference type="Proteomes" id="UP001200741"/>
    </source>
</evidence>
<evidence type="ECO:0000256" key="5">
    <source>
        <dbReference type="ARBA" id="ARBA00022692"/>
    </source>
</evidence>
<comment type="subunit">
    <text evidence="2">Homotrimer.</text>
</comment>
<gene>
    <name evidence="13" type="ORF">LXT13_17505</name>
</gene>
<dbReference type="PANTHER" id="PTHR34501:SF9">
    <property type="entry name" value="MAJOR OUTER MEMBRANE PROTEIN P.IA"/>
    <property type="match status" value="1"/>
</dbReference>
<evidence type="ECO:0000256" key="7">
    <source>
        <dbReference type="ARBA" id="ARBA00023065"/>
    </source>
</evidence>
<evidence type="ECO:0000256" key="11">
    <source>
        <dbReference type="SAM" id="SignalP"/>
    </source>
</evidence>
<feature type="chain" id="PRO_5046033718" evidence="11">
    <location>
        <begin position="22"/>
        <end position="410"/>
    </location>
</feature>
<keyword evidence="8" id="KW-0626">Porin</keyword>
<dbReference type="PANTHER" id="PTHR34501">
    <property type="entry name" value="PROTEIN YDDL-RELATED"/>
    <property type="match status" value="1"/>
</dbReference>
<organism evidence="13 14">
    <name type="scientific">Pelomonas cellulosilytica</name>
    <dbReference type="NCBI Taxonomy" id="2906762"/>
    <lineage>
        <taxon>Bacteria</taxon>
        <taxon>Pseudomonadati</taxon>
        <taxon>Pseudomonadota</taxon>
        <taxon>Betaproteobacteria</taxon>
        <taxon>Burkholderiales</taxon>
        <taxon>Sphaerotilaceae</taxon>
        <taxon>Roseateles</taxon>
    </lineage>
</organism>
<comment type="caution">
    <text evidence="13">The sequence shown here is derived from an EMBL/GenBank/DDBJ whole genome shotgun (WGS) entry which is preliminary data.</text>
</comment>
<evidence type="ECO:0000256" key="3">
    <source>
        <dbReference type="ARBA" id="ARBA00022448"/>
    </source>
</evidence>
<dbReference type="InterPro" id="IPR033900">
    <property type="entry name" value="Gram_neg_porin_domain"/>
</dbReference>
<keyword evidence="9" id="KW-0472">Membrane</keyword>
<dbReference type="EMBL" id="JAJTWU010000007">
    <property type="protein sequence ID" value="MCE4556195.1"/>
    <property type="molecule type" value="Genomic_DNA"/>
</dbReference>
<dbReference type="Gene3D" id="2.40.160.10">
    <property type="entry name" value="Porin"/>
    <property type="match status" value="1"/>
</dbReference>
<keyword evidence="5" id="KW-0812">Transmembrane</keyword>
<evidence type="ECO:0000256" key="10">
    <source>
        <dbReference type="ARBA" id="ARBA00023237"/>
    </source>
</evidence>
<reference evidence="13 14" key="1">
    <citation type="submission" date="2021-12" db="EMBL/GenBank/DDBJ databases">
        <title>Genome seq of P8.</title>
        <authorList>
            <person name="Seo T."/>
        </authorList>
    </citation>
    <scope>NUCLEOTIDE SEQUENCE [LARGE SCALE GENOMIC DNA]</scope>
    <source>
        <strain evidence="13 14">P8</strain>
    </source>
</reference>
<evidence type="ECO:0000256" key="6">
    <source>
        <dbReference type="ARBA" id="ARBA00022729"/>
    </source>
</evidence>
<evidence type="ECO:0000256" key="2">
    <source>
        <dbReference type="ARBA" id="ARBA00011233"/>
    </source>
</evidence>
<evidence type="ECO:0000256" key="8">
    <source>
        <dbReference type="ARBA" id="ARBA00023114"/>
    </source>
</evidence>
<name>A0ABS8XY43_9BURK</name>
<dbReference type="InterPro" id="IPR023614">
    <property type="entry name" value="Porin_dom_sf"/>
</dbReference>
<keyword evidence="3" id="KW-0813">Transport</keyword>
<evidence type="ECO:0000256" key="1">
    <source>
        <dbReference type="ARBA" id="ARBA00004571"/>
    </source>
</evidence>
<dbReference type="SUPFAM" id="SSF56935">
    <property type="entry name" value="Porins"/>
    <property type="match status" value="1"/>
</dbReference>
<keyword evidence="10" id="KW-0998">Cell outer membrane</keyword>
<keyword evidence="14" id="KW-1185">Reference proteome</keyword>
<sequence>MKTHVSLVIALLLASASGARAQSGVTLNGVVDAAVRYTTNANASTSRKQMVPGGMSHSRLGINVVEDMGGGVTGLVGLEHRFLVDTGVTANNPAPSPADFWRLAWVGLQSKDLGQLRLGRQYNILFDLYSTSFASFRHSPYIEQYKPELGLSLASRQDNMVKYLAQVGDFYVEAQLSAGEGQANATLPNKSAGLMARYNDGIYAAGAAYLQVTEQSGKTIKALVFGASYTDGPFYLHAGWAENRFDNPFTLLTLTPGGFAASAGSASNPTAFYGAAMTRLLYTTGLVGNVLNGDANDVKTRDMLMFGATYQLTGRLNIGASVWLTRQRHWGTLQNLGPFAAAFGAAPGGYLTDAAFASKANFLAAVADYALSKRTDAYVEVDYTRMTGEVRFANGASRRGGAMLGLRHRF</sequence>
<keyword evidence="7" id="KW-0406">Ion transport</keyword>
<keyword evidence="4" id="KW-1134">Transmembrane beta strand</keyword>
<dbReference type="Proteomes" id="UP001200741">
    <property type="component" value="Unassembled WGS sequence"/>
</dbReference>
<feature type="signal peptide" evidence="11">
    <location>
        <begin position="1"/>
        <end position="21"/>
    </location>
</feature>
<comment type="subcellular location">
    <subcellularLocation>
        <location evidence="1">Cell outer membrane</location>
        <topology evidence="1">Multi-pass membrane protein</topology>
    </subcellularLocation>
</comment>
<evidence type="ECO:0000256" key="9">
    <source>
        <dbReference type="ARBA" id="ARBA00023136"/>
    </source>
</evidence>
<feature type="domain" description="Porin" evidence="12">
    <location>
        <begin position="10"/>
        <end position="322"/>
    </location>
</feature>
<protein>
    <submittedName>
        <fullName evidence="13">Porin</fullName>
    </submittedName>
</protein>
<dbReference type="InterPro" id="IPR050298">
    <property type="entry name" value="Gram-neg_bact_OMP"/>
</dbReference>
<dbReference type="RefSeq" id="WP_233373245.1">
    <property type="nucleotide sequence ID" value="NZ_JAJTWU010000007.1"/>
</dbReference>
<proteinExistence type="predicted"/>
<evidence type="ECO:0000313" key="13">
    <source>
        <dbReference type="EMBL" id="MCE4556195.1"/>
    </source>
</evidence>
<accession>A0ABS8XY43</accession>
<evidence type="ECO:0000256" key="4">
    <source>
        <dbReference type="ARBA" id="ARBA00022452"/>
    </source>
</evidence>